<dbReference type="Proteomes" id="UP000536179">
    <property type="component" value="Unassembled WGS sequence"/>
</dbReference>
<comment type="caution">
    <text evidence="1">The sequence shown here is derived from an EMBL/GenBank/DDBJ whole genome shotgun (WGS) entry which is preliminary data.</text>
</comment>
<proteinExistence type="predicted"/>
<evidence type="ECO:0000313" key="2">
    <source>
        <dbReference type="Proteomes" id="UP000536179"/>
    </source>
</evidence>
<sequence length="30" mass="3422">MAWGQRCLGRSIRKSRSRGLGSSCRSRRRG</sequence>
<keyword evidence="2" id="KW-1185">Reference proteome</keyword>
<evidence type="ECO:0000313" key="1">
    <source>
        <dbReference type="EMBL" id="MBB3207483.1"/>
    </source>
</evidence>
<dbReference type="AlphaFoldDB" id="A0A7W5DZN8"/>
<organism evidence="1 2">
    <name type="scientific">Aporhodopirellula rubra</name>
    <dbReference type="NCBI Taxonomy" id="980271"/>
    <lineage>
        <taxon>Bacteria</taxon>
        <taxon>Pseudomonadati</taxon>
        <taxon>Planctomycetota</taxon>
        <taxon>Planctomycetia</taxon>
        <taxon>Pirellulales</taxon>
        <taxon>Pirellulaceae</taxon>
        <taxon>Aporhodopirellula</taxon>
    </lineage>
</organism>
<dbReference type="EMBL" id="JACHXU010000011">
    <property type="protein sequence ID" value="MBB3207483.1"/>
    <property type="molecule type" value="Genomic_DNA"/>
</dbReference>
<name>A0A7W5DZN8_9BACT</name>
<gene>
    <name evidence="1" type="ORF">FHS27_003308</name>
</gene>
<protein>
    <submittedName>
        <fullName evidence="1">Uncharacterized protein</fullName>
    </submittedName>
</protein>
<reference evidence="1 2" key="1">
    <citation type="submission" date="2020-08" db="EMBL/GenBank/DDBJ databases">
        <title>Genomic Encyclopedia of Type Strains, Phase III (KMG-III): the genomes of soil and plant-associated and newly described type strains.</title>
        <authorList>
            <person name="Whitman W."/>
        </authorList>
    </citation>
    <scope>NUCLEOTIDE SEQUENCE [LARGE SCALE GENOMIC DNA]</scope>
    <source>
        <strain evidence="1 2">CECT 8075</strain>
    </source>
</reference>
<accession>A0A7W5DZN8</accession>